<dbReference type="AlphaFoldDB" id="A0AAD9U5S9"/>
<name>A0AAD9U5S9_9ROSI</name>
<evidence type="ECO:0000313" key="2">
    <source>
        <dbReference type="Proteomes" id="UP001280121"/>
    </source>
</evidence>
<keyword evidence="2" id="KW-1185">Reference proteome</keyword>
<evidence type="ECO:0000313" key="1">
    <source>
        <dbReference type="EMBL" id="KAK2647884.1"/>
    </source>
</evidence>
<accession>A0AAD9U5S9</accession>
<reference evidence="1" key="1">
    <citation type="journal article" date="2023" name="Plant J.">
        <title>Genome sequences and population genomics provide insights into the demographic history, inbreeding, and mutation load of two 'living fossil' tree species of Dipteronia.</title>
        <authorList>
            <person name="Feng Y."/>
            <person name="Comes H.P."/>
            <person name="Chen J."/>
            <person name="Zhu S."/>
            <person name="Lu R."/>
            <person name="Zhang X."/>
            <person name="Li P."/>
            <person name="Qiu J."/>
            <person name="Olsen K.M."/>
            <person name="Qiu Y."/>
        </authorList>
    </citation>
    <scope>NUCLEOTIDE SEQUENCE</scope>
    <source>
        <strain evidence="1">KIB01</strain>
    </source>
</reference>
<proteinExistence type="predicted"/>
<comment type="caution">
    <text evidence="1">The sequence shown here is derived from an EMBL/GenBank/DDBJ whole genome shotgun (WGS) entry which is preliminary data.</text>
</comment>
<gene>
    <name evidence="1" type="ORF">Ddye_015373</name>
</gene>
<dbReference type="EMBL" id="JANJYI010000005">
    <property type="protein sequence ID" value="KAK2647884.1"/>
    <property type="molecule type" value="Genomic_DNA"/>
</dbReference>
<sequence length="113" mass="13241">MMRDEAVYFQGRSFVNEHTCSLEEIHRHHRQASAIIIGEVVAPRLQQHDGRLMCPEDIITDMKTMYGIQIMYSKAYQALDYALSLTYGMHEETFQLLPSFGYVLEEKKSWNNH</sequence>
<protein>
    <submittedName>
        <fullName evidence="1">Uncharacterized protein</fullName>
    </submittedName>
</protein>
<organism evidence="1 2">
    <name type="scientific">Dipteronia dyeriana</name>
    <dbReference type="NCBI Taxonomy" id="168575"/>
    <lineage>
        <taxon>Eukaryota</taxon>
        <taxon>Viridiplantae</taxon>
        <taxon>Streptophyta</taxon>
        <taxon>Embryophyta</taxon>
        <taxon>Tracheophyta</taxon>
        <taxon>Spermatophyta</taxon>
        <taxon>Magnoliopsida</taxon>
        <taxon>eudicotyledons</taxon>
        <taxon>Gunneridae</taxon>
        <taxon>Pentapetalae</taxon>
        <taxon>rosids</taxon>
        <taxon>malvids</taxon>
        <taxon>Sapindales</taxon>
        <taxon>Sapindaceae</taxon>
        <taxon>Hippocastanoideae</taxon>
        <taxon>Acereae</taxon>
        <taxon>Dipteronia</taxon>
    </lineage>
</organism>
<dbReference type="Proteomes" id="UP001280121">
    <property type="component" value="Unassembled WGS sequence"/>
</dbReference>